<dbReference type="AlphaFoldDB" id="A0A061RCI8"/>
<feature type="region of interest" description="Disordered" evidence="1">
    <location>
        <begin position="1"/>
        <end position="42"/>
    </location>
</feature>
<feature type="non-terminal residue" evidence="2">
    <location>
        <position position="1"/>
    </location>
</feature>
<dbReference type="EMBL" id="GBEZ01018010">
    <property type="protein sequence ID" value="JAC68380.1"/>
    <property type="molecule type" value="Transcribed_RNA"/>
</dbReference>
<protein>
    <submittedName>
        <fullName evidence="2">Uncharacterized protein</fullName>
    </submittedName>
</protein>
<feature type="region of interest" description="Disordered" evidence="1">
    <location>
        <begin position="59"/>
        <end position="78"/>
    </location>
</feature>
<accession>A0A061RCI8</accession>
<evidence type="ECO:0000313" key="2">
    <source>
        <dbReference type="EMBL" id="JAC68380.1"/>
    </source>
</evidence>
<gene>
    <name evidence="2" type="ORF">TSPGSL018_8854</name>
</gene>
<name>A0A061RCI8_9CHLO</name>
<organism evidence="2">
    <name type="scientific">Tetraselmis sp. GSL018</name>
    <dbReference type="NCBI Taxonomy" id="582737"/>
    <lineage>
        <taxon>Eukaryota</taxon>
        <taxon>Viridiplantae</taxon>
        <taxon>Chlorophyta</taxon>
        <taxon>core chlorophytes</taxon>
        <taxon>Chlorodendrophyceae</taxon>
        <taxon>Chlorodendrales</taxon>
        <taxon>Chlorodendraceae</taxon>
        <taxon>Tetraselmis</taxon>
    </lineage>
</organism>
<proteinExistence type="predicted"/>
<evidence type="ECO:0000256" key="1">
    <source>
        <dbReference type="SAM" id="MobiDB-lite"/>
    </source>
</evidence>
<reference evidence="2" key="1">
    <citation type="submission" date="2014-05" db="EMBL/GenBank/DDBJ databases">
        <title>The transcriptome of the halophilic microalga Tetraselmis sp. GSL018 isolated from the Great Salt Lake, Utah.</title>
        <authorList>
            <person name="Jinkerson R.E."/>
            <person name="D'Adamo S."/>
            <person name="Posewitz M.C."/>
        </authorList>
    </citation>
    <scope>NUCLEOTIDE SEQUENCE</scope>
    <source>
        <strain evidence="2">GSL018</strain>
    </source>
</reference>
<sequence length="78" mass="8160">TPAAMARDSIQLPGSWKGPWTRLGASASSPNRPIAPLLSSPPPPFSQFLPSLRLAPLPYPGSRPLLNAPTDSPQPPAP</sequence>